<comment type="similarity">
    <text evidence="1">Belongs to the LysR transcriptional regulatory family.</text>
</comment>
<dbReference type="PANTHER" id="PTHR30118">
    <property type="entry name" value="HTH-TYPE TRANSCRIPTIONAL REGULATOR LEUO-RELATED"/>
    <property type="match status" value="1"/>
</dbReference>
<evidence type="ECO:0000256" key="4">
    <source>
        <dbReference type="ARBA" id="ARBA00023163"/>
    </source>
</evidence>
<dbReference type="AlphaFoldDB" id="A0A1X0WHT5"/>
<proteinExistence type="inferred from homology"/>
<dbReference type="RefSeq" id="WP_084912247.1">
    <property type="nucleotide sequence ID" value="NZ_CAUQAZ010000029.1"/>
</dbReference>
<evidence type="ECO:0000313" key="6">
    <source>
        <dbReference type="EMBL" id="ORJ26281.1"/>
    </source>
</evidence>
<dbReference type="InterPro" id="IPR050389">
    <property type="entry name" value="LysR-type_TF"/>
</dbReference>
<comment type="caution">
    <text evidence="6">The sequence shown here is derived from an EMBL/GenBank/DDBJ whole genome shotgun (WGS) entry which is preliminary data.</text>
</comment>
<dbReference type="Pfam" id="PF00126">
    <property type="entry name" value="HTH_1"/>
    <property type="match status" value="1"/>
</dbReference>
<keyword evidence="4" id="KW-0804">Transcription</keyword>
<dbReference type="Gene3D" id="3.40.190.10">
    <property type="entry name" value="Periplasmic binding protein-like II"/>
    <property type="match status" value="2"/>
</dbReference>
<keyword evidence="3" id="KW-0238">DNA-binding</keyword>
<dbReference type="Proteomes" id="UP000192536">
    <property type="component" value="Unassembled WGS sequence"/>
</dbReference>
<dbReference type="PANTHER" id="PTHR30118:SF15">
    <property type="entry name" value="TRANSCRIPTIONAL REGULATORY PROTEIN"/>
    <property type="match status" value="1"/>
</dbReference>
<dbReference type="STRING" id="1646377.BS640_06835"/>
<dbReference type="GO" id="GO:0003677">
    <property type="term" value="F:DNA binding"/>
    <property type="evidence" value="ECO:0007669"/>
    <property type="project" value="UniProtKB-KW"/>
</dbReference>
<evidence type="ECO:0000256" key="1">
    <source>
        <dbReference type="ARBA" id="ARBA00009437"/>
    </source>
</evidence>
<sequence length="305" mass="34644">MHSALRRLDLNLLLAFDAVYRHQSVTLAADELAMSTSALSHALTRLRSTLNDPLFFREGNQMRASLYANQLAEPVAESLRLLNFHLMPKPDFNPLTSDVCFKVAITDYTAFCVFPELMAELQKRAPGVKFELLYSPQMLAINELLAGHLDFALGFSEPDENIHDEIQAIDWLEDQYVAIRRKEFATLTTEEYLKAHHVVVTPWNEARGVIDFQLEKMGLHRHVTLKTPSMLSAPFIVAQSDLLMTLPRFAAEKFCRLVDVNAFPLPFYVPNYQVKIYSHRFSGKSAANQWLQTILRGLSLPSPGH</sequence>
<dbReference type="Gene3D" id="1.10.10.10">
    <property type="entry name" value="Winged helix-like DNA-binding domain superfamily/Winged helix DNA-binding domain"/>
    <property type="match status" value="1"/>
</dbReference>
<evidence type="ECO:0000313" key="7">
    <source>
        <dbReference type="Proteomes" id="UP000192536"/>
    </source>
</evidence>
<dbReference type="InterPro" id="IPR036388">
    <property type="entry name" value="WH-like_DNA-bd_sf"/>
</dbReference>
<dbReference type="EMBL" id="MRWE01000008">
    <property type="protein sequence ID" value="ORJ26281.1"/>
    <property type="molecule type" value="Genomic_DNA"/>
</dbReference>
<gene>
    <name evidence="6" type="ORF">BS640_06835</name>
</gene>
<organism evidence="6 7">
    <name type="scientific">Rouxiella badensis</name>
    <dbReference type="NCBI Taxonomy" id="1646377"/>
    <lineage>
        <taxon>Bacteria</taxon>
        <taxon>Pseudomonadati</taxon>
        <taxon>Pseudomonadota</taxon>
        <taxon>Gammaproteobacteria</taxon>
        <taxon>Enterobacterales</taxon>
        <taxon>Yersiniaceae</taxon>
        <taxon>Rouxiella</taxon>
    </lineage>
</organism>
<dbReference type="SUPFAM" id="SSF46785">
    <property type="entry name" value="Winged helix' DNA-binding domain"/>
    <property type="match status" value="1"/>
</dbReference>
<protein>
    <submittedName>
        <fullName evidence="6">LysR family transcriptional regulator</fullName>
    </submittedName>
</protein>
<accession>A0A1X0WHT5</accession>
<dbReference type="InterPro" id="IPR005119">
    <property type="entry name" value="LysR_subst-bd"/>
</dbReference>
<dbReference type="GO" id="GO:0003700">
    <property type="term" value="F:DNA-binding transcription factor activity"/>
    <property type="evidence" value="ECO:0007669"/>
    <property type="project" value="InterPro"/>
</dbReference>
<evidence type="ECO:0000259" key="5">
    <source>
        <dbReference type="PROSITE" id="PS50931"/>
    </source>
</evidence>
<reference evidence="6 7" key="1">
    <citation type="journal article" date="2017" name="Int. J. Syst. Evol. Microbiol.">
        <title>Rouxiella badensis sp. nov. and Rouxiella silvae sp. nov. isolated from peat bog soil in Germany and emendation of the genus description.</title>
        <authorList>
            <person name="Le Fleche-Mateos A."/>
            <person name="Kugler J.H."/>
            <person name="Hansen S.H."/>
            <person name="Syldatk C."/>
            <person name="Hausmann R."/>
            <person name="Lomprez F."/>
            <person name="Vandenbogaert M."/>
            <person name="Manuguerra J.C."/>
            <person name="Grimont P.A."/>
        </authorList>
    </citation>
    <scope>NUCLEOTIDE SEQUENCE [LARGE SCALE GENOMIC DNA]</scope>
    <source>
        <strain evidence="6 7">DSM 100043</strain>
    </source>
</reference>
<name>A0A1X0WHT5_9GAMM</name>
<feature type="domain" description="HTH lysR-type" evidence="5">
    <location>
        <begin position="8"/>
        <end position="65"/>
    </location>
</feature>
<dbReference type="Pfam" id="PF03466">
    <property type="entry name" value="LysR_substrate"/>
    <property type="match status" value="1"/>
</dbReference>
<keyword evidence="7" id="KW-1185">Reference proteome</keyword>
<keyword evidence="2" id="KW-0805">Transcription regulation</keyword>
<dbReference type="InterPro" id="IPR036390">
    <property type="entry name" value="WH_DNA-bd_sf"/>
</dbReference>
<dbReference type="PROSITE" id="PS50931">
    <property type="entry name" value="HTH_LYSR"/>
    <property type="match status" value="1"/>
</dbReference>
<dbReference type="SUPFAM" id="SSF53850">
    <property type="entry name" value="Periplasmic binding protein-like II"/>
    <property type="match status" value="1"/>
</dbReference>
<evidence type="ECO:0000256" key="3">
    <source>
        <dbReference type="ARBA" id="ARBA00023125"/>
    </source>
</evidence>
<evidence type="ECO:0000256" key="2">
    <source>
        <dbReference type="ARBA" id="ARBA00023015"/>
    </source>
</evidence>
<dbReference type="InterPro" id="IPR000847">
    <property type="entry name" value="LysR_HTH_N"/>
</dbReference>